<keyword evidence="2" id="KW-0732">Signal</keyword>
<feature type="region of interest" description="Disordered" evidence="1">
    <location>
        <begin position="36"/>
        <end position="108"/>
    </location>
</feature>
<dbReference type="Proteomes" id="UP001333818">
    <property type="component" value="Unassembled WGS sequence"/>
</dbReference>
<organism evidence="3 4">
    <name type="scientific">Tumidithrix elongata BACA0141</name>
    <dbReference type="NCBI Taxonomy" id="2716417"/>
    <lineage>
        <taxon>Bacteria</taxon>
        <taxon>Bacillati</taxon>
        <taxon>Cyanobacteriota</taxon>
        <taxon>Cyanophyceae</taxon>
        <taxon>Pseudanabaenales</taxon>
        <taxon>Pseudanabaenaceae</taxon>
        <taxon>Tumidithrix</taxon>
        <taxon>Tumidithrix elongata</taxon>
    </lineage>
</organism>
<proteinExistence type="predicted"/>
<dbReference type="RefSeq" id="WP_330485007.1">
    <property type="nucleotide sequence ID" value="NZ_JAZBJZ010000083.1"/>
</dbReference>
<keyword evidence="4" id="KW-1185">Reference proteome</keyword>
<name>A0AAW9Q3V2_9CYAN</name>
<reference evidence="3" key="1">
    <citation type="submission" date="2024-01" db="EMBL/GenBank/DDBJ databases">
        <title>Bank of Algae and Cyanobacteria of the Azores (BACA) strain genomes.</title>
        <authorList>
            <person name="Luz R."/>
            <person name="Cordeiro R."/>
            <person name="Fonseca A."/>
            <person name="Goncalves V."/>
        </authorList>
    </citation>
    <scope>NUCLEOTIDE SEQUENCE</scope>
    <source>
        <strain evidence="3">BACA0141</strain>
    </source>
</reference>
<feature type="compositionally biased region" description="Basic and acidic residues" evidence="1">
    <location>
        <begin position="96"/>
        <end position="108"/>
    </location>
</feature>
<comment type="caution">
    <text evidence="3">The sequence shown here is derived from an EMBL/GenBank/DDBJ whole genome shotgun (WGS) entry which is preliminary data.</text>
</comment>
<feature type="compositionally biased region" description="Low complexity" evidence="1">
    <location>
        <begin position="78"/>
        <end position="92"/>
    </location>
</feature>
<feature type="signal peptide" evidence="2">
    <location>
        <begin position="1"/>
        <end position="34"/>
    </location>
</feature>
<evidence type="ECO:0000313" key="3">
    <source>
        <dbReference type="EMBL" id="MEE3718574.1"/>
    </source>
</evidence>
<sequence length="108" mass="11628">MLKSLWRRNLQFVALTLFLAIATFTFSSSLLAQATSSPEVASPASEVVDADKDKSSECPEQSENGTAAAKEDCKKAPKVAPSSSASSQSPSAYDRNAMKKYDRELYGD</sequence>
<evidence type="ECO:0000256" key="1">
    <source>
        <dbReference type="SAM" id="MobiDB-lite"/>
    </source>
</evidence>
<dbReference type="EMBL" id="JAZBJZ010000083">
    <property type="protein sequence ID" value="MEE3718574.1"/>
    <property type="molecule type" value="Genomic_DNA"/>
</dbReference>
<protein>
    <submittedName>
        <fullName evidence="3">Uncharacterized protein</fullName>
    </submittedName>
</protein>
<evidence type="ECO:0000256" key="2">
    <source>
        <dbReference type="SAM" id="SignalP"/>
    </source>
</evidence>
<evidence type="ECO:0000313" key="4">
    <source>
        <dbReference type="Proteomes" id="UP001333818"/>
    </source>
</evidence>
<gene>
    <name evidence="3" type="ORF">V2H45_17680</name>
</gene>
<dbReference type="AlphaFoldDB" id="A0AAW9Q3V2"/>
<feature type="chain" id="PRO_5043465886" evidence="2">
    <location>
        <begin position="35"/>
        <end position="108"/>
    </location>
</feature>
<accession>A0AAW9Q3V2</accession>